<protein>
    <recommendedName>
        <fullName evidence="4">GyrI-like small molecule binding domain-containing protein</fullName>
    </recommendedName>
</protein>
<dbReference type="STRING" id="333140.AWW68_18630"/>
<evidence type="ECO:0000313" key="3">
    <source>
        <dbReference type="Proteomes" id="UP000075606"/>
    </source>
</evidence>
<dbReference type="AlphaFoldDB" id="A0A150WXL2"/>
<dbReference type="Gene3D" id="3.20.80.10">
    <property type="entry name" value="Regulatory factor, effector binding domain"/>
    <property type="match status" value="1"/>
</dbReference>
<evidence type="ECO:0000256" key="1">
    <source>
        <dbReference type="SAM" id="Phobius"/>
    </source>
</evidence>
<dbReference type="Proteomes" id="UP000075606">
    <property type="component" value="Unassembled WGS sequence"/>
</dbReference>
<gene>
    <name evidence="2" type="ORF">AWW68_18630</name>
</gene>
<comment type="caution">
    <text evidence="2">The sequence shown here is derived from an EMBL/GenBank/DDBJ whole genome shotgun (WGS) entry which is preliminary data.</text>
</comment>
<keyword evidence="1" id="KW-0812">Transmembrane</keyword>
<dbReference type="OrthoDB" id="850851at2"/>
<reference evidence="2 3" key="1">
    <citation type="submission" date="2016-01" db="EMBL/GenBank/DDBJ databases">
        <title>Genome sequencing of Roseivirga spongicola UST030701-084.</title>
        <authorList>
            <person name="Selvaratnam C."/>
            <person name="Thevarajoo S."/>
            <person name="Goh K.M."/>
            <person name="Ee R."/>
            <person name="Chan K.-G."/>
            <person name="Chong C.S."/>
        </authorList>
    </citation>
    <scope>NUCLEOTIDE SEQUENCE [LARGE SCALE GENOMIC DNA]</scope>
    <source>
        <strain evidence="2 3">UST030701-084</strain>
    </source>
</reference>
<dbReference type="RefSeq" id="WP_068225241.1">
    <property type="nucleotide sequence ID" value="NZ_CP139724.1"/>
</dbReference>
<organism evidence="2 3">
    <name type="scientific">Roseivirga spongicola</name>
    <dbReference type="NCBI Taxonomy" id="333140"/>
    <lineage>
        <taxon>Bacteria</taxon>
        <taxon>Pseudomonadati</taxon>
        <taxon>Bacteroidota</taxon>
        <taxon>Cytophagia</taxon>
        <taxon>Cytophagales</taxon>
        <taxon>Roseivirgaceae</taxon>
        <taxon>Roseivirga</taxon>
    </lineage>
</organism>
<evidence type="ECO:0008006" key="4">
    <source>
        <dbReference type="Google" id="ProtNLM"/>
    </source>
</evidence>
<dbReference type="InterPro" id="IPR011256">
    <property type="entry name" value="Reg_factor_effector_dom_sf"/>
</dbReference>
<sequence>MSKKGKIITGLVAFIIIIGGYVYLGGLNNIDYTIETVSDYNLVGVHFLGDGDSPEIEEAYVEAREYVLSGELDGVLTLVHYNDSTLEDEQLKLFIGVTLASGTSDLPANYQRLTIPATNAARAKIEGHNSIMPSPSTIESRLRETAEKARLELQDFTIEQYISENLLVIDMPVK</sequence>
<keyword evidence="1" id="KW-1133">Transmembrane helix</keyword>
<keyword evidence="1" id="KW-0472">Membrane</keyword>
<proteinExistence type="predicted"/>
<name>A0A150WXL2_9BACT</name>
<feature type="transmembrane region" description="Helical" evidence="1">
    <location>
        <begin position="7"/>
        <end position="24"/>
    </location>
</feature>
<evidence type="ECO:0000313" key="2">
    <source>
        <dbReference type="EMBL" id="KYG71225.1"/>
    </source>
</evidence>
<dbReference type="EMBL" id="LRPC01000033">
    <property type="protein sequence ID" value="KYG71225.1"/>
    <property type="molecule type" value="Genomic_DNA"/>
</dbReference>
<keyword evidence="3" id="KW-1185">Reference proteome</keyword>
<accession>A0A150WXL2</accession>